<evidence type="ECO:0000313" key="3">
    <source>
        <dbReference type="EMBL" id="KAF2884192.1"/>
    </source>
</evidence>
<dbReference type="GO" id="GO:0072487">
    <property type="term" value="C:MSL complex"/>
    <property type="evidence" value="ECO:0007669"/>
    <property type="project" value="InterPro"/>
</dbReference>
<dbReference type="GO" id="GO:0003682">
    <property type="term" value="F:chromatin binding"/>
    <property type="evidence" value="ECO:0007669"/>
    <property type="project" value="TreeGrafter"/>
</dbReference>
<feature type="region of interest" description="Disordered" evidence="1">
    <location>
        <begin position="484"/>
        <end position="505"/>
    </location>
</feature>
<evidence type="ECO:0000313" key="4">
    <source>
        <dbReference type="Proteomes" id="UP000801492"/>
    </source>
</evidence>
<dbReference type="OrthoDB" id="6022555at2759"/>
<dbReference type="InterPro" id="IPR029332">
    <property type="entry name" value="PEHE_dom"/>
</dbReference>
<dbReference type="InterPro" id="IPR026711">
    <property type="entry name" value="Msl-1"/>
</dbReference>
<dbReference type="SMART" id="SM01300">
    <property type="entry name" value="PEHE"/>
    <property type="match status" value="1"/>
</dbReference>
<evidence type="ECO:0000259" key="2">
    <source>
        <dbReference type="PROSITE" id="PS52052"/>
    </source>
</evidence>
<comment type="caution">
    <text evidence="3">The sequence shown here is derived from an EMBL/GenBank/DDBJ whole genome shotgun (WGS) entry which is preliminary data.</text>
</comment>
<sequence>MMPIKEPNNDQNIKRVFAKMSEECASQNNNTKLTDCIDTINYLNNSDNNKDDLNLSYDHMYASNTADGVDLNPADPNCQNTESEVKFLKEWLLLHLDLIQQQNDEILNKDKIIFNLKQENEMLKERLNCLDRGVTFPANTFNNHSSRDYSCEETIEEMTQDAGHIEDDNKSSVYFVEPHNSNINNCTDLTSYKVGHEESSQDSEVVMENFNDSPSQNTSINCDKDIEVYVKNEETSTSKKEENINASFNSKDSPLIESANNSILNLNNSNFIINNSMEDTLKNLRMSIRRKRLCSSSSALSNNDNSLDEPRSSRKRKKRKGCMKDEKILTSNEQYVTLSSEACLGIPGEVDISSEISQTHNLEVPRWRVKVYTSCYAMEGTENLDDEVYNKRHMRLENDERRRKRWDVQRIREQRMVEKLKQRQERVGSGSKVDDHADPVQSLWPTLEDIKYLEVSDQLPVSAFGAPVPRFNPSEFSLPWLNNPHASFKKTSNRKSTIRRKATKR</sequence>
<reference evidence="3" key="1">
    <citation type="submission" date="2019-08" db="EMBL/GenBank/DDBJ databases">
        <title>The genome of the North American firefly Photinus pyralis.</title>
        <authorList>
            <consortium name="Photinus pyralis genome working group"/>
            <person name="Fallon T.R."/>
            <person name="Sander Lower S.E."/>
            <person name="Weng J.-K."/>
        </authorList>
    </citation>
    <scope>NUCLEOTIDE SEQUENCE</scope>
    <source>
        <strain evidence="3">TRF0915ILg1</strain>
        <tissue evidence="3">Whole body</tissue>
    </source>
</reference>
<keyword evidence="4" id="KW-1185">Reference proteome</keyword>
<feature type="region of interest" description="Disordered" evidence="1">
    <location>
        <begin position="297"/>
        <end position="323"/>
    </location>
</feature>
<dbReference type="EMBL" id="VTPC01090216">
    <property type="protein sequence ID" value="KAF2884192.1"/>
    <property type="molecule type" value="Genomic_DNA"/>
</dbReference>
<dbReference type="Pfam" id="PF15275">
    <property type="entry name" value="PEHE"/>
    <property type="match status" value="1"/>
</dbReference>
<dbReference type="Gene3D" id="1.20.5.170">
    <property type="match status" value="1"/>
</dbReference>
<protein>
    <recommendedName>
        <fullName evidence="2">PEHE domain-containing protein</fullName>
    </recommendedName>
</protein>
<feature type="compositionally biased region" description="Basic residues" evidence="1">
    <location>
        <begin position="487"/>
        <end position="505"/>
    </location>
</feature>
<gene>
    <name evidence="3" type="ORF">ILUMI_21974</name>
</gene>
<dbReference type="Gene3D" id="6.10.250.2000">
    <property type="match status" value="1"/>
</dbReference>
<evidence type="ECO:0000256" key="1">
    <source>
        <dbReference type="SAM" id="MobiDB-lite"/>
    </source>
</evidence>
<proteinExistence type="predicted"/>
<dbReference type="PANTHER" id="PTHR21656">
    <property type="entry name" value="MALE-SPECIFIC LETHAL-1 PROTEIN"/>
    <property type="match status" value="1"/>
</dbReference>
<name>A0A8K0CF95_IGNLU</name>
<organism evidence="3 4">
    <name type="scientific">Ignelater luminosus</name>
    <name type="common">Cucubano</name>
    <name type="synonym">Pyrophorus luminosus</name>
    <dbReference type="NCBI Taxonomy" id="2038154"/>
    <lineage>
        <taxon>Eukaryota</taxon>
        <taxon>Metazoa</taxon>
        <taxon>Ecdysozoa</taxon>
        <taxon>Arthropoda</taxon>
        <taxon>Hexapoda</taxon>
        <taxon>Insecta</taxon>
        <taxon>Pterygota</taxon>
        <taxon>Neoptera</taxon>
        <taxon>Endopterygota</taxon>
        <taxon>Coleoptera</taxon>
        <taxon>Polyphaga</taxon>
        <taxon>Elateriformia</taxon>
        <taxon>Elateroidea</taxon>
        <taxon>Elateridae</taxon>
        <taxon>Agrypninae</taxon>
        <taxon>Pyrophorini</taxon>
        <taxon>Ignelater</taxon>
    </lineage>
</organism>
<dbReference type="AlphaFoldDB" id="A0A8K0CF95"/>
<dbReference type="Proteomes" id="UP000801492">
    <property type="component" value="Unassembled WGS sequence"/>
</dbReference>
<feature type="domain" description="PEHE" evidence="2">
    <location>
        <begin position="361"/>
        <end position="480"/>
    </location>
</feature>
<dbReference type="PROSITE" id="PS52052">
    <property type="entry name" value="PEHE"/>
    <property type="match status" value="1"/>
</dbReference>
<dbReference type="PANTHER" id="PTHR21656:SF2">
    <property type="entry name" value="MALE-SPECIFIC LETHAL 1 HOMOLOG"/>
    <property type="match status" value="1"/>
</dbReference>
<accession>A0A8K0CF95</accession>